<evidence type="ECO:0000313" key="2">
    <source>
        <dbReference type="Proteomes" id="UP001642260"/>
    </source>
</evidence>
<evidence type="ECO:0000313" key="1">
    <source>
        <dbReference type="EMBL" id="CAH8390061.1"/>
    </source>
</evidence>
<sequence>MGPVGDHVTSRCTFSYIFCGASADDEMSEATPYFTSNWGDMEMGKDYWKNMIDHGYGVGDRNIEGVTASDDIINLSTDINMDEPTCTLWQRLIIDVVESSTNSTTNAEDIQAAQVKATSKSVYNDQIDKSNVVSHFRLVI</sequence>
<reference evidence="1 2" key="1">
    <citation type="submission" date="2022-03" db="EMBL/GenBank/DDBJ databases">
        <authorList>
            <person name="Macdonald S."/>
            <person name="Ahmed S."/>
            <person name="Newling K."/>
        </authorList>
    </citation>
    <scope>NUCLEOTIDE SEQUENCE [LARGE SCALE GENOMIC DNA]</scope>
</reference>
<proteinExistence type="predicted"/>
<dbReference type="AlphaFoldDB" id="A0ABC8M1G9"/>
<keyword evidence="2" id="KW-1185">Reference proteome</keyword>
<protein>
    <submittedName>
        <fullName evidence="1">Uncharacterized protein</fullName>
    </submittedName>
</protein>
<comment type="caution">
    <text evidence="1">The sequence shown here is derived from an EMBL/GenBank/DDBJ whole genome shotgun (WGS) entry which is preliminary data.</text>
</comment>
<gene>
    <name evidence="1" type="ORF">ERUC_LOCUS42544</name>
</gene>
<name>A0ABC8M1G9_ERUVS</name>
<dbReference type="Proteomes" id="UP001642260">
    <property type="component" value="Unassembled WGS sequence"/>
</dbReference>
<organism evidence="1 2">
    <name type="scientific">Eruca vesicaria subsp. sativa</name>
    <name type="common">Garden rocket</name>
    <name type="synonym">Eruca sativa</name>
    <dbReference type="NCBI Taxonomy" id="29727"/>
    <lineage>
        <taxon>Eukaryota</taxon>
        <taxon>Viridiplantae</taxon>
        <taxon>Streptophyta</taxon>
        <taxon>Embryophyta</taxon>
        <taxon>Tracheophyta</taxon>
        <taxon>Spermatophyta</taxon>
        <taxon>Magnoliopsida</taxon>
        <taxon>eudicotyledons</taxon>
        <taxon>Gunneridae</taxon>
        <taxon>Pentapetalae</taxon>
        <taxon>rosids</taxon>
        <taxon>malvids</taxon>
        <taxon>Brassicales</taxon>
        <taxon>Brassicaceae</taxon>
        <taxon>Brassiceae</taxon>
        <taxon>Eruca</taxon>
    </lineage>
</organism>
<dbReference type="EMBL" id="CAKOAT010875153">
    <property type="protein sequence ID" value="CAH8390061.1"/>
    <property type="molecule type" value="Genomic_DNA"/>
</dbReference>
<accession>A0ABC8M1G9</accession>